<dbReference type="PANTHER" id="PTHR24421">
    <property type="entry name" value="NITRATE/NITRITE SENSOR PROTEIN NARX-RELATED"/>
    <property type="match status" value="1"/>
</dbReference>
<name>A0A6S6PDF8_9MYCO</name>
<dbReference type="CDD" id="cd16917">
    <property type="entry name" value="HATPase_UhpB-NarQ-NarX-like"/>
    <property type="match status" value="1"/>
</dbReference>
<dbReference type="InterPro" id="IPR025828">
    <property type="entry name" value="Put_sensor_dom"/>
</dbReference>
<evidence type="ECO:0000256" key="6">
    <source>
        <dbReference type="ARBA" id="ARBA00022777"/>
    </source>
</evidence>
<feature type="domain" description="Histidine kinase/HSP90-like ATPase" evidence="10">
    <location>
        <begin position="353"/>
        <end position="438"/>
    </location>
</feature>
<dbReference type="Proteomes" id="UP000515734">
    <property type="component" value="Chromosome"/>
</dbReference>
<evidence type="ECO:0000313" key="14">
    <source>
        <dbReference type="Proteomes" id="UP000515734"/>
    </source>
</evidence>
<keyword evidence="9" id="KW-1133">Transmembrane helix</keyword>
<keyword evidence="5" id="KW-0547">Nucleotide-binding</keyword>
<evidence type="ECO:0000256" key="7">
    <source>
        <dbReference type="ARBA" id="ARBA00022840"/>
    </source>
</evidence>
<dbReference type="InterPro" id="IPR050482">
    <property type="entry name" value="Sensor_HK_TwoCompSys"/>
</dbReference>
<dbReference type="Pfam" id="PF02518">
    <property type="entry name" value="HATPase_c"/>
    <property type="match status" value="1"/>
</dbReference>
<keyword evidence="8" id="KW-0902">Two-component regulatory system</keyword>
<evidence type="ECO:0000256" key="2">
    <source>
        <dbReference type="ARBA" id="ARBA00012438"/>
    </source>
</evidence>
<accession>A0A6S6PDF8</accession>
<feature type="transmembrane region" description="Helical" evidence="9">
    <location>
        <begin position="60"/>
        <end position="80"/>
    </location>
</feature>
<keyword evidence="7" id="KW-0067">ATP-binding</keyword>
<dbReference type="GO" id="GO:0005524">
    <property type="term" value="F:ATP binding"/>
    <property type="evidence" value="ECO:0007669"/>
    <property type="project" value="UniProtKB-KW"/>
</dbReference>
<feature type="domain" description="Putative sensor" evidence="12">
    <location>
        <begin position="34"/>
        <end position="219"/>
    </location>
</feature>
<organism evidence="13 14">
    <name type="scientific">Mycolicibacterium litorale</name>
    <dbReference type="NCBI Taxonomy" id="758802"/>
    <lineage>
        <taxon>Bacteria</taxon>
        <taxon>Bacillati</taxon>
        <taxon>Actinomycetota</taxon>
        <taxon>Actinomycetes</taxon>
        <taxon>Mycobacteriales</taxon>
        <taxon>Mycobacteriaceae</taxon>
        <taxon>Mycolicibacterium</taxon>
    </lineage>
</organism>
<proteinExistence type="predicted"/>
<keyword evidence="9" id="KW-0812">Transmembrane</keyword>
<reference evidence="13 14" key="1">
    <citation type="submission" date="2020-07" db="EMBL/GenBank/DDBJ databases">
        <title>Complete genome sequence of Mycolicibacterium litorale like strain isolated from cardiac implantable electronic device infection.</title>
        <authorList>
            <person name="Fukano H."/>
            <person name="Miyama H."/>
            <person name="Hoshino Y."/>
        </authorList>
    </citation>
    <scope>NUCLEOTIDE SEQUENCE [LARGE SCALE GENOMIC DNA]</scope>
    <source>
        <strain evidence="13 14">NIIDNTM18</strain>
    </source>
</reference>
<evidence type="ECO:0000259" key="11">
    <source>
        <dbReference type="Pfam" id="PF07730"/>
    </source>
</evidence>
<sequence>MPSVKSMITDHARSDAAPLERVGLLRQLSVDTGYAVLGLPLAVLSFGLGVTGFAAGLSTLVIVLGVPILTGTVLIARCFADIERLRFAAVLRLPRTRPIYRAAPPGAGVWKRIVTPLTQSQCWLDLAHTVLHFPIALTVFCIVVSWWAIAIAGTLTIAWDWSIPRGPDNTSLAQLVGLGDSAFARIAFQTAIGLICLVTLPLVTRACALVSATFSRFLLTGVAEMRQTITVLTEQKAAAASAEAAALRRLERDIHDGPQQRLIRLAMDLSRARQHLGTAPDALRVTLDEAIVQTRETLDELRALSRGVAPPVLTDRGLPSALAALAVRCTVPVELVVDPDLGTPTGRLDAAVETAVYFTVAEALTNVAKHSGAVNCWVTVAHGAGRVSVEVSDDGVGGAHVSRGHGLSGLDDRVRATGGTLTITSPAGGPTTVRATVPC</sequence>
<comment type="catalytic activity">
    <reaction evidence="1">
        <text>ATP + protein L-histidine = ADP + protein N-phospho-L-histidine.</text>
        <dbReference type="EC" id="2.7.13.3"/>
    </reaction>
</comment>
<evidence type="ECO:0000256" key="3">
    <source>
        <dbReference type="ARBA" id="ARBA00022553"/>
    </source>
</evidence>
<evidence type="ECO:0000259" key="12">
    <source>
        <dbReference type="Pfam" id="PF13796"/>
    </source>
</evidence>
<dbReference type="SUPFAM" id="SSF55874">
    <property type="entry name" value="ATPase domain of HSP90 chaperone/DNA topoisomerase II/histidine kinase"/>
    <property type="match status" value="1"/>
</dbReference>
<dbReference type="Pfam" id="PF07730">
    <property type="entry name" value="HisKA_3"/>
    <property type="match status" value="1"/>
</dbReference>
<dbReference type="Gene3D" id="1.20.5.1930">
    <property type="match status" value="1"/>
</dbReference>
<evidence type="ECO:0000256" key="1">
    <source>
        <dbReference type="ARBA" id="ARBA00000085"/>
    </source>
</evidence>
<dbReference type="EC" id="2.7.13.3" evidence="2"/>
<evidence type="ECO:0000259" key="10">
    <source>
        <dbReference type="Pfam" id="PF02518"/>
    </source>
</evidence>
<feature type="domain" description="Signal transduction histidine kinase subgroup 3 dimerisation and phosphoacceptor" evidence="11">
    <location>
        <begin position="248"/>
        <end position="312"/>
    </location>
</feature>
<evidence type="ECO:0000256" key="8">
    <source>
        <dbReference type="ARBA" id="ARBA00023012"/>
    </source>
</evidence>
<dbReference type="GO" id="GO:0016020">
    <property type="term" value="C:membrane"/>
    <property type="evidence" value="ECO:0007669"/>
    <property type="project" value="InterPro"/>
</dbReference>
<gene>
    <name evidence="13" type="ORF">NIIDNTM18_54000</name>
</gene>
<dbReference type="Gene3D" id="3.30.565.10">
    <property type="entry name" value="Histidine kinase-like ATPase, C-terminal domain"/>
    <property type="match status" value="1"/>
</dbReference>
<feature type="transmembrane region" description="Helical" evidence="9">
    <location>
        <begin position="135"/>
        <end position="162"/>
    </location>
</feature>
<dbReference type="InterPro" id="IPR036890">
    <property type="entry name" value="HATPase_C_sf"/>
</dbReference>
<dbReference type="PANTHER" id="PTHR24421:SF10">
    <property type="entry name" value="NITRATE_NITRITE SENSOR PROTEIN NARQ"/>
    <property type="match status" value="1"/>
</dbReference>
<evidence type="ECO:0000256" key="9">
    <source>
        <dbReference type="SAM" id="Phobius"/>
    </source>
</evidence>
<dbReference type="AlphaFoldDB" id="A0A6S6PDF8"/>
<evidence type="ECO:0000256" key="5">
    <source>
        <dbReference type="ARBA" id="ARBA00022741"/>
    </source>
</evidence>
<feature type="transmembrane region" description="Helical" evidence="9">
    <location>
        <begin position="34"/>
        <end position="54"/>
    </location>
</feature>
<evidence type="ECO:0000256" key="4">
    <source>
        <dbReference type="ARBA" id="ARBA00022679"/>
    </source>
</evidence>
<keyword evidence="6 13" id="KW-0418">Kinase</keyword>
<dbReference type="Pfam" id="PF13796">
    <property type="entry name" value="Sensor"/>
    <property type="match status" value="1"/>
</dbReference>
<dbReference type="EMBL" id="AP023287">
    <property type="protein sequence ID" value="BCI56122.1"/>
    <property type="molecule type" value="Genomic_DNA"/>
</dbReference>
<dbReference type="GO" id="GO:0046983">
    <property type="term" value="F:protein dimerization activity"/>
    <property type="evidence" value="ECO:0007669"/>
    <property type="project" value="InterPro"/>
</dbReference>
<feature type="transmembrane region" description="Helical" evidence="9">
    <location>
        <begin position="182"/>
        <end position="203"/>
    </location>
</feature>
<keyword evidence="3" id="KW-0597">Phosphoprotein</keyword>
<keyword evidence="4" id="KW-0808">Transferase</keyword>
<keyword evidence="9" id="KW-0472">Membrane</keyword>
<protein>
    <recommendedName>
        <fullName evidence="2">histidine kinase</fullName>
        <ecNumber evidence="2">2.7.13.3</ecNumber>
    </recommendedName>
</protein>
<dbReference type="InterPro" id="IPR003594">
    <property type="entry name" value="HATPase_dom"/>
</dbReference>
<dbReference type="InterPro" id="IPR011712">
    <property type="entry name" value="Sig_transdc_His_kin_sub3_dim/P"/>
</dbReference>
<evidence type="ECO:0000313" key="13">
    <source>
        <dbReference type="EMBL" id="BCI56122.1"/>
    </source>
</evidence>
<dbReference type="GO" id="GO:0000155">
    <property type="term" value="F:phosphorelay sensor kinase activity"/>
    <property type="evidence" value="ECO:0007669"/>
    <property type="project" value="InterPro"/>
</dbReference>